<organism evidence="2">
    <name type="scientific">marine sediment metagenome</name>
    <dbReference type="NCBI Taxonomy" id="412755"/>
    <lineage>
        <taxon>unclassified sequences</taxon>
        <taxon>metagenomes</taxon>
        <taxon>ecological metagenomes</taxon>
    </lineage>
</organism>
<dbReference type="EMBL" id="BARU01012999">
    <property type="protein sequence ID" value="GAH32265.1"/>
    <property type="molecule type" value="Genomic_DNA"/>
</dbReference>
<dbReference type="GO" id="GO:0004803">
    <property type="term" value="F:transposase activity"/>
    <property type="evidence" value="ECO:0007669"/>
    <property type="project" value="TreeGrafter"/>
</dbReference>
<dbReference type="AlphaFoldDB" id="X1FIA7"/>
<dbReference type="GO" id="GO:0015074">
    <property type="term" value="P:DNA integration"/>
    <property type="evidence" value="ECO:0007669"/>
    <property type="project" value="InterPro"/>
</dbReference>
<dbReference type="PROSITE" id="PS50994">
    <property type="entry name" value="INTEGRASE"/>
    <property type="match status" value="1"/>
</dbReference>
<dbReference type="SUPFAM" id="SSF53098">
    <property type="entry name" value="Ribonuclease H-like"/>
    <property type="match status" value="1"/>
</dbReference>
<reference evidence="2" key="1">
    <citation type="journal article" date="2014" name="Front. Microbiol.">
        <title>High frequency of phylogenetically diverse reductive dehalogenase-homologous genes in deep subseafloor sedimentary metagenomes.</title>
        <authorList>
            <person name="Kawai M."/>
            <person name="Futagami T."/>
            <person name="Toyoda A."/>
            <person name="Takaki Y."/>
            <person name="Nishi S."/>
            <person name="Hori S."/>
            <person name="Arai W."/>
            <person name="Tsubouchi T."/>
            <person name="Morono Y."/>
            <person name="Uchiyama I."/>
            <person name="Ito T."/>
            <person name="Fujiyama A."/>
            <person name="Inagaki F."/>
            <person name="Takami H."/>
        </authorList>
    </citation>
    <scope>NUCLEOTIDE SEQUENCE</scope>
    <source>
        <strain evidence="2">Expedition CK06-06</strain>
    </source>
</reference>
<name>X1FIA7_9ZZZZ</name>
<feature type="domain" description="Integrase catalytic" evidence="1">
    <location>
        <begin position="1"/>
        <end position="80"/>
    </location>
</feature>
<feature type="non-terminal residue" evidence="2">
    <location>
        <position position="1"/>
    </location>
</feature>
<dbReference type="InterPro" id="IPR012337">
    <property type="entry name" value="RNaseH-like_sf"/>
</dbReference>
<sequence>EHERITKELCSDFFFAHPYAAWERGANENMNDLVRQYIPKNRELNSVTKDDLELIMTKLNHRPRKCLDFMSPFEVFFNHSVALTS</sequence>
<evidence type="ECO:0000259" key="1">
    <source>
        <dbReference type="PROSITE" id="PS50994"/>
    </source>
</evidence>
<accession>X1FIA7</accession>
<dbReference type="InterPro" id="IPR036397">
    <property type="entry name" value="RNaseH_sf"/>
</dbReference>
<protein>
    <recommendedName>
        <fullName evidence="1">Integrase catalytic domain-containing protein</fullName>
    </recommendedName>
</protein>
<dbReference type="GO" id="GO:0003676">
    <property type="term" value="F:nucleic acid binding"/>
    <property type="evidence" value="ECO:0007669"/>
    <property type="project" value="InterPro"/>
</dbReference>
<dbReference type="InterPro" id="IPR051917">
    <property type="entry name" value="Transposase-Integrase"/>
</dbReference>
<dbReference type="PANTHER" id="PTHR10948:SF23">
    <property type="entry name" value="TRANSPOSASE INSI FOR INSERTION SEQUENCE ELEMENT IS30A-RELATED"/>
    <property type="match status" value="1"/>
</dbReference>
<evidence type="ECO:0000313" key="2">
    <source>
        <dbReference type="EMBL" id="GAH32265.1"/>
    </source>
</evidence>
<dbReference type="InterPro" id="IPR001584">
    <property type="entry name" value="Integrase_cat-core"/>
</dbReference>
<comment type="caution">
    <text evidence="2">The sequence shown here is derived from an EMBL/GenBank/DDBJ whole genome shotgun (WGS) entry which is preliminary data.</text>
</comment>
<gene>
    <name evidence="2" type="ORF">S03H2_23694</name>
</gene>
<dbReference type="GO" id="GO:0005829">
    <property type="term" value="C:cytosol"/>
    <property type="evidence" value="ECO:0007669"/>
    <property type="project" value="TreeGrafter"/>
</dbReference>
<dbReference type="PANTHER" id="PTHR10948">
    <property type="entry name" value="TRANSPOSASE"/>
    <property type="match status" value="1"/>
</dbReference>
<dbReference type="NCBIfam" id="NF033563">
    <property type="entry name" value="transpos_IS30"/>
    <property type="match status" value="1"/>
</dbReference>
<dbReference type="Gene3D" id="3.30.420.10">
    <property type="entry name" value="Ribonuclease H-like superfamily/Ribonuclease H"/>
    <property type="match status" value="1"/>
</dbReference>
<dbReference type="GO" id="GO:0032196">
    <property type="term" value="P:transposition"/>
    <property type="evidence" value="ECO:0007669"/>
    <property type="project" value="TreeGrafter"/>
</dbReference>
<proteinExistence type="predicted"/>
<dbReference type="InterPro" id="IPR053392">
    <property type="entry name" value="Transposase_IS30-like"/>
</dbReference>